<dbReference type="GeneID" id="36833430"/>
<dbReference type="Proteomes" id="UP000248044">
    <property type="component" value="Chromosome"/>
</dbReference>
<evidence type="ECO:0000313" key="1">
    <source>
        <dbReference type="EMBL" id="AWR95651.1"/>
    </source>
</evidence>
<reference evidence="1 2" key="1">
    <citation type="submission" date="2018-05" db="EMBL/GenBank/DDBJ databases">
        <title>Complete Genome Sequences of Extremely Thermoacidophilic, Metal-Mobilizing Type-Strain Members of the Archaeal Family Sulfolobaceae: Acidianus brierleyi DSM-1651T, Acidianus sulfidivorans DSM-18786T, Metallosphaera hakonensis DSM-7519T, and Metallosphaera prunae DSM-10039T.</title>
        <authorList>
            <person name="Counts J.A."/>
            <person name="Kelly R.M."/>
        </authorList>
    </citation>
    <scope>NUCLEOTIDE SEQUENCE [LARGE SCALE GENOMIC DNA]</scope>
    <source>
        <strain evidence="1 2">DSM 1651</strain>
    </source>
</reference>
<sequence length="79" mass="9081">MNSQLLYIKEKYDELLKAYNACKTCIDCEMCDKAEIISDELITLINKCNISDLSPEERKEIKSIIFSISSLSKDLKKTL</sequence>
<dbReference type="OrthoDB" id="40674at2157"/>
<keyword evidence="2" id="KW-1185">Reference proteome</keyword>
<proteinExistence type="predicted"/>
<organism evidence="1 2">
    <name type="scientific">Acidianus brierleyi</name>
    <dbReference type="NCBI Taxonomy" id="41673"/>
    <lineage>
        <taxon>Archaea</taxon>
        <taxon>Thermoproteota</taxon>
        <taxon>Thermoprotei</taxon>
        <taxon>Sulfolobales</taxon>
        <taxon>Sulfolobaceae</taxon>
        <taxon>Acidianus</taxon>
    </lineage>
</organism>
<evidence type="ECO:0000313" key="2">
    <source>
        <dbReference type="Proteomes" id="UP000248044"/>
    </source>
</evidence>
<dbReference type="AlphaFoldDB" id="A0A2U9II14"/>
<dbReference type="EMBL" id="CP029289">
    <property type="protein sequence ID" value="AWR95651.1"/>
    <property type="molecule type" value="Genomic_DNA"/>
</dbReference>
<name>A0A2U9II14_9CREN</name>
<dbReference type="KEGG" id="abri:DFR85_14700"/>
<gene>
    <name evidence="1" type="ORF">DFR85_14700</name>
</gene>
<accession>A0A2U9II14</accession>
<protein>
    <submittedName>
        <fullName evidence="1">Uncharacterized protein</fullName>
    </submittedName>
</protein>
<dbReference type="RefSeq" id="WP_110271529.1">
    <property type="nucleotide sequence ID" value="NZ_CP029289.2"/>
</dbReference>